<name>A0A3N4N0V7_9BACT</name>
<dbReference type="InterPro" id="IPR039420">
    <property type="entry name" value="WalR-like"/>
</dbReference>
<keyword evidence="1" id="KW-0597">Phosphoprotein</keyword>
<dbReference type="RefSeq" id="WP_120516424.1">
    <property type="nucleotide sequence ID" value="NZ_QXZY01000006.1"/>
</dbReference>
<dbReference type="CDD" id="cd00383">
    <property type="entry name" value="trans_reg_C"/>
    <property type="match status" value="1"/>
</dbReference>
<proteinExistence type="predicted"/>
<evidence type="ECO:0000256" key="1">
    <source>
        <dbReference type="ARBA" id="ARBA00022553"/>
    </source>
</evidence>
<dbReference type="SUPFAM" id="SSF46894">
    <property type="entry name" value="C-terminal effector domain of the bipartite response regulators"/>
    <property type="match status" value="1"/>
</dbReference>
<comment type="caution">
    <text evidence="6">The sequence shown here is derived from an EMBL/GenBank/DDBJ whole genome shotgun (WGS) entry which is preliminary data.</text>
</comment>
<dbReference type="InterPro" id="IPR011006">
    <property type="entry name" value="CheY-like_superfamily"/>
</dbReference>
<evidence type="ECO:0000256" key="2">
    <source>
        <dbReference type="ARBA" id="ARBA00023012"/>
    </source>
</evidence>
<accession>A0A3N4N0V7</accession>
<dbReference type="InterPro" id="IPR016032">
    <property type="entry name" value="Sig_transdc_resp-reg_C-effctor"/>
</dbReference>
<sequence>METVKIVVIRDDVLAADTEKLSAQLSQEFSQVTTKCWKVAKSPDIKNNLHIIGPDLRHEKAIPVTKSIRNKNEAVPIIAVRTESSLPFKLSMFDAGVDDYLGTPYDAGELIRRIRVFLKWTKRLEADGSVIFKMADLLFDYNNLVAKFDCGSVSRLTQRQADLLRFFSEHPDVILDRGEILYHVWGKDDYFLGRSMDVIITSIRKVLSASLAVRLETIHGKGFILHTK</sequence>
<keyword evidence="7" id="KW-1185">Reference proteome</keyword>
<keyword evidence="3 4" id="KW-0238">DNA-binding</keyword>
<keyword evidence="2" id="KW-0902">Two-component regulatory system</keyword>
<dbReference type="PANTHER" id="PTHR48111">
    <property type="entry name" value="REGULATOR OF RPOS"/>
    <property type="match status" value="1"/>
</dbReference>
<dbReference type="Gene3D" id="3.40.50.2300">
    <property type="match status" value="1"/>
</dbReference>
<reference evidence="7" key="1">
    <citation type="submission" date="2018-11" db="EMBL/GenBank/DDBJ databases">
        <title>Chitinophaga lutea sp.nov., isolate from arsenic contaminated soil.</title>
        <authorList>
            <person name="Zong Y."/>
        </authorList>
    </citation>
    <scope>NUCLEOTIDE SEQUENCE [LARGE SCALE GENOMIC DNA]</scope>
    <source>
        <strain evidence="7">YLT18</strain>
    </source>
</reference>
<dbReference type="SUPFAM" id="SSF52172">
    <property type="entry name" value="CheY-like"/>
    <property type="match status" value="1"/>
</dbReference>
<gene>
    <name evidence="6" type="ORF">EG028_11390</name>
</gene>
<dbReference type="PROSITE" id="PS51755">
    <property type="entry name" value="OMPR_PHOB"/>
    <property type="match status" value="1"/>
</dbReference>
<dbReference type="GO" id="GO:0005829">
    <property type="term" value="C:cytosol"/>
    <property type="evidence" value="ECO:0007669"/>
    <property type="project" value="TreeGrafter"/>
</dbReference>
<dbReference type="GO" id="GO:0000976">
    <property type="term" value="F:transcription cis-regulatory region binding"/>
    <property type="evidence" value="ECO:0007669"/>
    <property type="project" value="TreeGrafter"/>
</dbReference>
<dbReference type="SMART" id="SM00862">
    <property type="entry name" value="Trans_reg_C"/>
    <property type="match status" value="1"/>
</dbReference>
<evidence type="ECO:0000259" key="5">
    <source>
        <dbReference type="PROSITE" id="PS51755"/>
    </source>
</evidence>
<dbReference type="EMBL" id="RMBX01000005">
    <property type="protein sequence ID" value="RPD41273.1"/>
    <property type="molecule type" value="Genomic_DNA"/>
</dbReference>
<feature type="DNA-binding region" description="OmpR/PhoB-type" evidence="4">
    <location>
        <begin position="129"/>
        <end position="227"/>
    </location>
</feature>
<dbReference type="AlphaFoldDB" id="A0A3N4N0V7"/>
<organism evidence="6 7">
    <name type="scientific">Chitinophaga barathri</name>
    <dbReference type="NCBI Taxonomy" id="1647451"/>
    <lineage>
        <taxon>Bacteria</taxon>
        <taxon>Pseudomonadati</taxon>
        <taxon>Bacteroidota</taxon>
        <taxon>Chitinophagia</taxon>
        <taxon>Chitinophagales</taxon>
        <taxon>Chitinophagaceae</taxon>
        <taxon>Chitinophaga</taxon>
    </lineage>
</organism>
<feature type="domain" description="OmpR/PhoB-type" evidence="5">
    <location>
        <begin position="129"/>
        <end position="227"/>
    </location>
</feature>
<evidence type="ECO:0000313" key="7">
    <source>
        <dbReference type="Proteomes" id="UP000279089"/>
    </source>
</evidence>
<dbReference type="PANTHER" id="PTHR48111:SF40">
    <property type="entry name" value="PHOSPHATE REGULON TRANSCRIPTIONAL REGULATORY PROTEIN PHOB"/>
    <property type="match status" value="1"/>
</dbReference>
<dbReference type="GO" id="GO:0006355">
    <property type="term" value="P:regulation of DNA-templated transcription"/>
    <property type="evidence" value="ECO:0007669"/>
    <property type="project" value="InterPro"/>
</dbReference>
<evidence type="ECO:0000256" key="4">
    <source>
        <dbReference type="PROSITE-ProRule" id="PRU01091"/>
    </source>
</evidence>
<protein>
    <submittedName>
        <fullName evidence="6">DNA-binding response regulator</fullName>
    </submittedName>
</protein>
<dbReference type="InterPro" id="IPR036388">
    <property type="entry name" value="WH-like_DNA-bd_sf"/>
</dbReference>
<evidence type="ECO:0000256" key="3">
    <source>
        <dbReference type="ARBA" id="ARBA00023125"/>
    </source>
</evidence>
<dbReference type="OrthoDB" id="9790442at2"/>
<dbReference type="Pfam" id="PF00486">
    <property type="entry name" value="Trans_reg_C"/>
    <property type="match status" value="1"/>
</dbReference>
<dbReference type="Gene3D" id="1.10.10.10">
    <property type="entry name" value="Winged helix-like DNA-binding domain superfamily/Winged helix DNA-binding domain"/>
    <property type="match status" value="1"/>
</dbReference>
<dbReference type="GO" id="GO:0000156">
    <property type="term" value="F:phosphorelay response regulator activity"/>
    <property type="evidence" value="ECO:0007669"/>
    <property type="project" value="TreeGrafter"/>
</dbReference>
<evidence type="ECO:0000313" key="6">
    <source>
        <dbReference type="EMBL" id="RPD41273.1"/>
    </source>
</evidence>
<dbReference type="InterPro" id="IPR001867">
    <property type="entry name" value="OmpR/PhoB-type_DNA-bd"/>
</dbReference>
<dbReference type="GO" id="GO:0032993">
    <property type="term" value="C:protein-DNA complex"/>
    <property type="evidence" value="ECO:0007669"/>
    <property type="project" value="TreeGrafter"/>
</dbReference>
<dbReference type="Proteomes" id="UP000279089">
    <property type="component" value="Unassembled WGS sequence"/>
</dbReference>